<reference evidence="1 2" key="1">
    <citation type="submission" date="2016-11" db="EMBL/GenBank/DDBJ databases">
        <authorList>
            <person name="Jaros S."/>
            <person name="Januszkiewicz K."/>
            <person name="Wedrychowicz H."/>
        </authorList>
    </citation>
    <scope>NUCLEOTIDE SEQUENCE [LARGE SCALE GENOMIC DNA]</scope>
    <source>
        <strain evidence="1 2">DSM 14501</strain>
    </source>
</reference>
<protein>
    <submittedName>
        <fullName evidence="1">Uncharacterized protein</fullName>
    </submittedName>
</protein>
<evidence type="ECO:0000313" key="2">
    <source>
        <dbReference type="Proteomes" id="UP000184082"/>
    </source>
</evidence>
<name>A0A1M6NX88_9FIRM</name>
<evidence type="ECO:0000313" key="1">
    <source>
        <dbReference type="EMBL" id="SHK00248.1"/>
    </source>
</evidence>
<dbReference type="RefSeq" id="WP_072966287.1">
    <property type="nucleotide sequence ID" value="NZ_FRAJ01000007.1"/>
</dbReference>
<accession>A0A1M6NX88</accession>
<keyword evidence="2" id="KW-1185">Reference proteome</keyword>
<dbReference type="EMBL" id="FRAJ01000007">
    <property type="protein sequence ID" value="SHK00248.1"/>
    <property type="molecule type" value="Genomic_DNA"/>
</dbReference>
<dbReference type="STRING" id="1121266.SAMN02745883_01010"/>
<organism evidence="1 2">
    <name type="scientific">Caminicella sporogenes DSM 14501</name>
    <dbReference type="NCBI Taxonomy" id="1121266"/>
    <lineage>
        <taxon>Bacteria</taxon>
        <taxon>Bacillati</taxon>
        <taxon>Bacillota</taxon>
        <taxon>Clostridia</taxon>
        <taxon>Peptostreptococcales</taxon>
        <taxon>Caminicellaceae</taxon>
        <taxon>Caminicella</taxon>
    </lineage>
</organism>
<gene>
    <name evidence="1" type="ORF">SAMN02745883_01010</name>
</gene>
<dbReference type="Proteomes" id="UP000184082">
    <property type="component" value="Unassembled WGS sequence"/>
</dbReference>
<dbReference type="AlphaFoldDB" id="A0A1M6NX88"/>
<proteinExistence type="predicted"/>
<sequence length="85" mass="10065">MKLSHFIFLSDEGHTYQPNFTSMLLEIENLQVIGISSGIDAEHAFRNLLKENNYLKETSFENIFCYKLDNDYENSRREFCISEYV</sequence>